<evidence type="ECO:0000313" key="1">
    <source>
        <dbReference type="Proteomes" id="UP000036681"/>
    </source>
</evidence>
<protein>
    <submittedName>
        <fullName evidence="2">Uncharacterized protein</fullName>
    </submittedName>
</protein>
<accession>A0A0M3IIJ7</accession>
<dbReference type="Proteomes" id="UP000036681">
    <property type="component" value="Unplaced"/>
</dbReference>
<reference evidence="2" key="1">
    <citation type="submission" date="2017-02" db="UniProtKB">
        <authorList>
            <consortium name="WormBaseParasite"/>
        </authorList>
    </citation>
    <scope>IDENTIFICATION</scope>
</reference>
<evidence type="ECO:0000313" key="2">
    <source>
        <dbReference type="WBParaSite" id="ALUE_0001837801-mRNA-1"/>
    </source>
</evidence>
<sequence length="134" mass="15349">MSQGVQLALHRRMKGVKMQIQVIAMKGYVDGYMKSDAASEFDRVGFGSSQVEGRERGSVGMLKVSLLRVRLQFGFHRELRALQELFHISRNRRLAAGRSVVLERNVIVKLANRWRIWEPEAGAEQIPTVERWPS</sequence>
<dbReference type="AlphaFoldDB" id="A0A0M3IIJ7"/>
<organism evidence="1 2">
    <name type="scientific">Ascaris lumbricoides</name>
    <name type="common">Giant roundworm</name>
    <dbReference type="NCBI Taxonomy" id="6252"/>
    <lineage>
        <taxon>Eukaryota</taxon>
        <taxon>Metazoa</taxon>
        <taxon>Ecdysozoa</taxon>
        <taxon>Nematoda</taxon>
        <taxon>Chromadorea</taxon>
        <taxon>Rhabditida</taxon>
        <taxon>Spirurina</taxon>
        <taxon>Ascaridomorpha</taxon>
        <taxon>Ascaridoidea</taxon>
        <taxon>Ascarididae</taxon>
        <taxon>Ascaris</taxon>
    </lineage>
</organism>
<proteinExistence type="predicted"/>
<name>A0A0M3IIJ7_ASCLU</name>
<dbReference type="WBParaSite" id="ALUE_0001837801-mRNA-1">
    <property type="protein sequence ID" value="ALUE_0001837801-mRNA-1"/>
    <property type="gene ID" value="ALUE_0001837801"/>
</dbReference>
<keyword evidence="1" id="KW-1185">Reference proteome</keyword>